<organism evidence="3 4">
    <name type="scientific">Apostasia shenzhenica</name>
    <dbReference type="NCBI Taxonomy" id="1088818"/>
    <lineage>
        <taxon>Eukaryota</taxon>
        <taxon>Viridiplantae</taxon>
        <taxon>Streptophyta</taxon>
        <taxon>Embryophyta</taxon>
        <taxon>Tracheophyta</taxon>
        <taxon>Spermatophyta</taxon>
        <taxon>Magnoliopsida</taxon>
        <taxon>Liliopsida</taxon>
        <taxon>Asparagales</taxon>
        <taxon>Orchidaceae</taxon>
        <taxon>Apostasioideae</taxon>
        <taxon>Apostasia</taxon>
    </lineage>
</organism>
<evidence type="ECO:0000256" key="2">
    <source>
        <dbReference type="SAM" id="Phobius"/>
    </source>
</evidence>
<dbReference type="AlphaFoldDB" id="A0A2I0ADE9"/>
<feature type="compositionally biased region" description="Low complexity" evidence="1">
    <location>
        <begin position="49"/>
        <end position="79"/>
    </location>
</feature>
<proteinExistence type="predicted"/>
<dbReference type="PANTHER" id="PTHR36036:SF1">
    <property type="entry name" value="PROLINE-RICH FAMILY PROTEIN"/>
    <property type="match status" value="1"/>
</dbReference>
<protein>
    <submittedName>
        <fullName evidence="3">Uncharacterized protein</fullName>
    </submittedName>
</protein>
<evidence type="ECO:0000313" key="4">
    <source>
        <dbReference type="Proteomes" id="UP000236161"/>
    </source>
</evidence>
<feature type="transmembrane region" description="Helical" evidence="2">
    <location>
        <begin position="12"/>
        <end position="32"/>
    </location>
</feature>
<feature type="compositionally biased region" description="Low complexity" evidence="1">
    <location>
        <begin position="117"/>
        <end position="127"/>
    </location>
</feature>
<reference evidence="3 4" key="1">
    <citation type="journal article" date="2017" name="Nature">
        <title>The Apostasia genome and the evolution of orchids.</title>
        <authorList>
            <person name="Zhang G.Q."/>
            <person name="Liu K.W."/>
            <person name="Li Z."/>
            <person name="Lohaus R."/>
            <person name="Hsiao Y.Y."/>
            <person name="Niu S.C."/>
            <person name="Wang J.Y."/>
            <person name="Lin Y.C."/>
            <person name="Xu Q."/>
            <person name="Chen L.J."/>
            <person name="Yoshida K."/>
            <person name="Fujiwara S."/>
            <person name="Wang Z.W."/>
            <person name="Zhang Y.Q."/>
            <person name="Mitsuda N."/>
            <person name="Wang M."/>
            <person name="Liu G.H."/>
            <person name="Pecoraro L."/>
            <person name="Huang H.X."/>
            <person name="Xiao X.J."/>
            <person name="Lin M."/>
            <person name="Wu X.Y."/>
            <person name="Wu W.L."/>
            <person name="Chen Y.Y."/>
            <person name="Chang S.B."/>
            <person name="Sakamoto S."/>
            <person name="Ohme-Takagi M."/>
            <person name="Yagi M."/>
            <person name="Zeng S.J."/>
            <person name="Shen C.Y."/>
            <person name="Yeh C.M."/>
            <person name="Luo Y.B."/>
            <person name="Tsai W.C."/>
            <person name="Van de Peer Y."/>
            <person name="Liu Z.J."/>
        </authorList>
    </citation>
    <scope>NUCLEOTIDE SEQUENCE [LARGE SCALE GENOMIC DNA]</scope>
    <source>
        <strain evidence="4">cv. Shenzhen</strain>
        <tissue evidence="3">Stem</tissue>
    </source>
</reference>
<accession>A0A2I0ADE9</accession>
<evidence type="ECO:0000256" key="1">
    <source>
        <dbReference type="SAM" id="MobiDB-lite"/>
    </source>
</evidence>
<keyword evidence="2" id="KW-0472">Membrane</keyword>
<dbReference type="PANTHER" id="PTHR36036">
    <property type="entry name" value="PROLINE-RICH FAMILY PROTEIN"/>
    <property type="match status" value="1"/>
</dbReference>
<feature type="region of interest" description="Disordered" evidence="1">
    <location>
        <begin position="37"/>
        <end position="144"/>
    </location>
</feature>
<evidence type="ECO:0000313" key="3">
    <source>
        <dbReference type="EMBL" id="PKA53536.1"/>
    </source>
</evidence>
<dbReference type="InterPro" id="IPR040277">
    <property type="entry name" value="Os04g0629400-like"/>
</dbReference>
<keyword evidence="2" id="KW-1133">Transmembrane helix</keyword>
<dbReference type="Proteomes" id="UP000236161">
    <property type="component" value="Unassembled WGS sequence"/>
</dbReference>
<dbReference type="EMBL" id="KZ451993">
    <property type="protein sequence ID" value="PKA53536.1"/>
    <property type="molecule type" value="Genomic_DNA"/>
</dbReference>
<dbReference type="STRING" id="1088818.A0A2I0ADE9"/>
<gene>
    <name evidence="3" type="ORF">AXF42_Ash009032</name>
</gene>
<keyword evidence="2" id="KW-0812">Transmembrane</keyword>
<sequence>MPFCYVGKATKIFFFVVALLTAAGLVVGFGFLRHGSTHKARGGNPPSATFPDPIPTDAAAPADAARTNPLSPPTASSVTAPPPPPDSAEGTPVVGVPPPSSPEAPQAIYPQPVSSSPATTTTAAPPTFLAPPAPISTAMSPGHG</sequence>
<name>A0A2I0ADE9_9ASPA</name>
<keyword evidence="4" id="KW-1185">Reference proteome</keyword>